<evidence type="ECO:0000256" key="1">
    <source>
        <dbReference type="ARBA" id="ARBA00006484"/>
    </source>
</evidence>
<sequence>MTRLEGKVAVVTGAGRGLGRAHALDLAAHGADVVVNDVNLSPSGDPAGETSPLDEVVRAVRALGRRAVANRDSVATPGGAAGILRTALDAFGRVDIVVNNAGFLRDRTIGKMSDEEWTTVLDVHLAGGFYVARAFWRELRTNAGALVFTTSHAGLLGQFGQSNYAAAKAGIVGLARTLAHEGRRDGVRVNVIAPIATTRLSALANDQLRDAVADFDPAYVARMVTCLAGAAETGAVFGIANGAYSRFVLHETEPVRFDGVPTADDLDAALPTLAGERASAPAVMPS</sequence>
<protein>
    <submittedName>
        <fullName evidence="5">SDR family NAD(P)-dependent oxidoreductase</fullName>
    </submittedName>
</protein>
<name>A0ABV6M514_9ACTN</name>
<dbReference type="InterPro" id="IPR020904">
    <property type="entry name" value="Sc_DH/Rdtase_CS"/>
</dbReference>
<dbReference type="Proteomes" id="UP001589867">
    <property type="component" value="Unassembled WGS sequence"/>
</dbReference>
<dbReference type="SUPFAM" id="SSF51735">
    <property type="entry name" value="NAD(P)-binding Rossmann-fold domains"/>
    <property type="match status" value="1"/>
</dbReference>
<dbReference type="RefSeq" id="WP_377252838.1">
    <property type="nucleotide sequence ID" value="NZ_JBHLUH010000039.1"/>
</dbReference>
<dbReference type="PANTHER" id="PTHR45024:SF2">
    <property type="entry name" value="SCP2 DOMAIN-CONTAINING PROTEIN"/>
    <property type="match status" value="1"/>
</dbReference>
<dbReference type="InterPro" id="IPR036291">
    <property type="entry name" value="NAD(P)-bd_dom_sf"/>
</dbReference>
<dbReference type="PRINTS" id="PR00080">
    <property type="entry name" value="SDRFAMILY"/>
</dbReference>
<accession>A0ABV6M514</accession>
<dbReference type="InterPro" id="IPR002347">
    <property type="entry name" value="SDR_fam"/>
</dbReference>
<evidence type="ECO:0000259" key="4">
    <source>
        <dbReference type="SMART" id="SM00822"/>
    </source>
</evidence>
<dbReference type="PROSITE" id="PS00061">
    <property type="entry name" value="ADH_SHORT"/>
    <property type="match status" value="1"/>
</dbReference>
<comment type="caution">
    <text evidence="5">The sequence shown here is derived from an EMBL/GenBank/DDBJ whole genome shotgun (WGS) entry which is preliminary data.</text>
</comment>
<dbReference type="EMBL" id="JBHLUH010000039">
    <property type="protein sequence ID" value="MFC0529777.1"/>
    <property type="molecule type" value="Genomic_DNA"/>
</dbReference>
<dbReference type="Pfam" id="PF00106">
    <property type="entry name" value="adh_short"/>
    <property type="match status" value="1"/>
</dbReference>
<keyword evidence="6" id="KW-1185">Reference proteome</keyword>
<keyword evidence="2" id="KW-0560">Oxidoreductase</keyword>
<evidence type="ECO:0000256" key="3">
    <source>
        <dbReference type="RuleBase" id="RU000363"/>
    </source>
</evidence>
<gene>
    <name evidence="5" type="ORF">ACFFIA_19140</name>
</gene>
<dbReference type="Gene3D" id="3.40.50.720">
    <property type="entry name" value="NAD(P)-binding Rossmann-like Domain"/>
    <property type="match status" value="1"/>
</dbReference>
<dbReference type="InterPro" id="IPR057326">
    <property type="entry name" value="KR_dom"/>
</dbReference>
<reference evidence="5 6" key="1">
    <citation type="submission" date="2024-09" db="EMBL/GenBank/DDBJ databases">
        <authorList>
            <person name="Sun Q."/>
            <person name="Mori K."/>
        </authorList>
    </citation>
    <scope>NUCLEOTIDE SEQUENCE [LARGE SCALE GENOMIC DNA]</scope>
    <source>
        <strain evidence="5 6">TBRC 3947</strain>
    </source>
</reference>
<dbReference type="PANTHER" id="PTHR45024">
    <property type="entry name" value="DEHYDROGENASES, SHORT CHAIN"/>
    <property type="match status" value="1"/>
</dbReference>
<organism evidence="5 6">
    <name type="scientific">Phytohabitans kaempferiae</name>
    <dbReference type="NCBI Taxonomy" id="1620943"/>
    <lineage>
        <taxon>Bacteria</taxon>
        <taxon>Bacillati</taxon>
        <taxon>Actinomycetota</taxon>
        <taxon>Actinomycetes</taxon>
        <taxon>Micromonosporales</taxon>
        <taxon>Micromonosporaceae</taxon>
    </lineage>
</organism>
<feature type="domain" description="Ketoreductase" evidence="4">
    <location>
        <begin position="7"/>
        <end position="198"/>
    </location>
</feature>
<evidence type="ECO:0000256" key="2">
    <source>
        <dbReference type="ARBA" id="ARBA00023002"/>
    </source>
</evidence>
<evidence type="ECO:0000313" key="5">
    <source>
        <dbReference type="EMBL" id="MFC0529777.1"/>
    </source>
</evidence>
<dbReference type="InterPro" id="IPR051687">
    <property type="entry name" value="Peroxisomal_Beta-Oxidation"/>
</dbReference>
<evidence type="ECO:0000313" key="6">
    <source>
        <dbReference type="Proteomes" id="UP001589867"/>
    </source>
</evidence>
<dbReference type="PRINTS" id="PR00081">
    <property type="entry name" value="GDHRDH"/>
</dbReference>
<comment type="similarity">
    <text evidence="1 3">Belongs to the short-chain dehydrogenases/reductases (SDR) family.</text>
</comment>
<proteinExistence type="inferred from homology"/>
<dbReference type="SMART" id="SM00822">
    <property type="entry name" value="PKS_KR"/>
    <property type="match status" value="1"/>
</dbReference>